<feature type="transmembrane region" description="Helical" evidence="1">
    <location>
        <begin position="219"/>
        <end position="236"/>
    </location>
</feature>
<evidence type="ECO:0000313" key="5">
    <source>
        <dbReference type="Proteomes" id="UP000314170"/>
    </source>
</evidence>
<evidence type="ECO:0000313" key="4">
    <source>
        <dbReference type="EMBL" id="VSJ54919.1"/>
    </source>
</evidence>
<proteinExistence type="predicted"/>
<accession>Q4K059</accession>
<keyword evidence="1" id="KW-0812">Transmembrane</keyword>
<feature type="transmembrane region" description="Helical" evidence="1">
    <location>
        <begin position="15"/>
        <end position="35"/>
    </location>
</feature>
<feature type="transmembrane region" description="Helical" evidence="1">
    <location>
        <begin position="337"/>
        <end position="355"/>
    </location>
</feature>
<evidence type="ECO:0000313" key="3">
    <source>
        <dbReference type="EMBL" id="CAI33983.1"/>
    </source>
</evidence>
<evidence type="ECO:0000313" key="2">
    <source>
        <dbReference type="EMBL" id="CAI33966.2"/>
    </source>
</evidence>
<reference evidence="3" key="1">
    <citation type="journal article" date="2006" name="PLoS Genet.">
        <title>Genetic analysis of the capsular biosynthetic locus from all 90 pneumococcal serotypes.</title>
        <authorList>
            <person name="Bentley S.D."/>
            <person name="Aanensen D.M."/>
            <person name="Mavroidi A."/>
            <person name="Saunders D."/>
            <person name="Rabbinowitsch E."/>
            <person name="Collins M."/>
            <person name="Donohoe K."/>
            <person name="Harris D."/>
            <person name="Murphy L."/>
            <person name="Quail M.A."/>
            <person name="Samuel G."/>
            <person name="Skovsted I.C."/>
            <person name="Kaltoft M.S."/>
            <person name="Barrell B."/>
            <person name="Reeves P.R."/>
            <person name="Parkhill J."/>
            <person name="Spratt B.G."/>
        </authorList>
    </citation>
    <scope>NUCLEOTIDE SEQUENCE</scope>
    <source>
        <strain evidence="3">601/62</strain>
        <strain evidence="2">Tp 25/38</strain>
    </source>
</reference>
<feature type="transmembrane region" description="Helical" evidence="1">
    <location>
        <begin position="107"/>
        <end position="129"/>
    </location>
</feature>
<accession>Q4K071</accession>
<feature type="transmembrane region" description="Helical" evidence="1">
    <location>
        <begin position="307"/>
        <end position="325"/>
    </location>
</feature>
<dbReference type="Pfam" id="PF14296">
    <property type="entry name" value="O-ag_pol_Wzy"/>
    <property type="match status" value="1"/>
</dbReference>
<dbReference type="InterPro" id="IPR029468">
    <property type="entry name" value="O-ag_pol_Wzy"/>
</dbReference>
<dbReference type="Proteomes" id="UP000314170">
    <property type="component" value="Unassembled WGS sequence"/>
</dbReference>
<keyword evidence="1" id="KW-1133">Transmembrane helix</keyword>
<feature type="transmembrane region" description="Helical" evidence="1">
    <location>
        <begin position="422"/>
        <end position="438"/>
    </location>
</feature>
<organism evidence="3">
    <name type="scientific">Streptococcus pneumoniae</name>
    <dbReference type="NCBI Taxonomy" id="1313"/>
    <lineage>
        <taxon>Bacteria</taxon>
        <taxon>Bacillati</taxon>
        <taxon>Bacillota</taxon>
        <taxon>Bacilli</taxon>
        <taxon>Lactobacillales</taxon>
        <taxon>Streptococcaceae</taxon>
        <taxon>Streptococcus</taxon>
    </lineage>
</organism>
<feature type="transmembrane region" description="Helical" evidence="1">
    <location>
        <begin position="242"/>
        <end position="257"/>
    </location>
</feature>
<keyword evidence="1" id="KW-0472">Membrane</keyword>
<dbReference type="EMBL" id="CR931689">
    <property type="protein sequence ID" value="CAI33966.2"/>
    <property type="molecule type" value="Genomic_DNA"/>
</dbReference>
<feature type="transmembrane region" description="Helical" evidence="1">
    <location>
        <begin position="269"/>
        <end position="287"/>
    </location>
</feature>
<gene>
    <name evidence="3" type="primary">wzy</name>
    <name evidence="4" type="ORF">SAMEA104154639_02038</name>
    <name evidence="2" type="ORF">SPC25A_0013</name>
    <name evidence="3" type="ORF">SPC25F_0013</name>
</gene>
<feature type="transmembrane region" description="Helical" evidence="1">
    <location>
        <begin position="450"/>
        <end position="468"/>
    </location>
</feature>
<dbReference type="EMBL" id="CR931690">
    <property type="protein sequence ID" value="CAI33983.1"/>
    <property type="molecule type" value="Genomic_DNA"/>
</dbReference>
<feature type="transmembrane region" description="Helical" evidence="1">
    <location>
        <begin position="190"/>
        <end position="212"/>
    </location>
</feature>
<name>Q4K059_STREE</name>
<protein>
    <submittedName>
        <fullName evidence="3">Oligosaccharide repeat unit polymerase Wzy</fullName>
    </submittedName>
</protein>
<feature type="transmembrane region" description="Helical" evidence="1">
    <location>
        <begin position="41"/>
        <end position="60"/>
    </location>
</feature>
<dbReference type="RefSeq" id="WP_050220594.1">
    <property type="nucleotide sequence ID" value="NZ_CQVI01000052.1"/>
</dbReference>
<feature type="transmembrane region" description="Helical" evidence="1">
    <location>
        <begin position="388"/>
        <end position="410"/>
    </location>
</feature>
<dbReference type="NCBIfam" id="TIGR04370">
    <property type="entry name" value="glyco_rpt_poly"/>
    <property type="match status" value="1"/>
</dbReference>
<dbReference type="AlphaFoldDB" id="Q4K059"/>
<feature type="transmembrane region" description="Helical" evidence="1">
    <location>
        <begin position="150"/>
        <end position="170"/>
    </location>
</feature>
<dbReference type="EMBL" id="CABBZR010000026">
    <property type="protein sequence ID" value="VSJ54919.1"/>
    <property type="molecule type" value="Genomic_DNA"/>
</dbReference>
<sequence>MSEGCEKVKIQIDKIYYLFFWLVVSFGYFFMMPTFTEDLEGVVSASLVQLLLFIIGYVYVSYLNRSFISLYSIFMIVFYLFQNGQVLLYSLGVEYDYFYVLRYDETIVLQSVIFSTQCLIAAFMAGVFSTKKEVSKPLYSYMDQLEREKLITAGKLFWGAFAIFALPFMMMKFVITSTSGYFAMIRFVGSLPTITVLFEKMFIASSVFLVVYLKSEETWSKFLKVVILGWSIMAALTGDRTVGLAGIVTLALIQTLIGNRKKKIKFSQYALLVGAAVVVMYLMSFAFQFRMQQDSKVSGLQTAVVEMIGTLGFSFFPLVLTIRIVPTSINFFRGKSYIAAIITGLIPSNFDFLHLTKTLSEWNAYPTELLDTIYHYGFGLDYSLIAEAYINFGSYGWIAIFFLCSLIAYFVRDVDFKRKDNLFSQYASLILLYSWFTLPRRKSYFIFNNFFWYVLFFGLALILVSRSIKQRKEFKK</sequence>
<reference evidence="4 5" key="2">
    <citation type="submission" date="2019-04" db="EMBL/GenBank/DDBJ databases">
        <authorList>
            <consortium name="Pathogen Informatics"/>
        </authorList>
    </citation>
    <scope>NUCLEOTIDE SEQUENCE [LARGE SCALE GENOMIC DNA]</scope>
    <source>
        <strain evidence="4 5">GPSC38</strain>
    </source>
</reference>
<feature type="transmembrane region" description="Helical" evidence="1">
    <location>
        <begin position="67"/>
        <end position="87"/>
    </location>
</feature>
<evidence type="ECO:0000256" key="1">
    <source>
        <dbReference type="SAM" id="Phobius"/>
    </source>
</evidence>